<feature type="region of interest" description="Disordered" evidence="1">
    <location>
        <begin position="1"/>
        <end position="31"/>
    </location>
</feature>
<evidence type="ECO:0000313" key="3">
    <source>
        <dbReference type="EMBL" id="PYE13574.1"/>
    </source>
</evidence>
<keyword evidence="2" id="KW-0472">Membrane</keyword>
<dbReference type="Proteomes" id="UP000247591">
    <property type="component" value="Unassembled WGS sequence"/>
</dbReference>
<dbReference type="EMBL" id="QJSP01000016">
    <property type="protein sequence ID" value="PYE13574.1"/>
    <property type="molecule type" value="Genomic_DNA"/>
</dbReference>
<sequence length="116" mass="12616">MASSHTTETDLPAQRFPRAQPRQQLTKQRTRTESLISTACCVLTSVAFIVSGTATAINWKLGYDYVGDNQLNSVDFVMLAVAAGALTLGVGTLGIGVTCHMKQRRTHAHQPTRRTD</sequence>
<keyword evidence="2" id="KW-0812">Transmembrane</keyword>
<gene>
    <name evidence="3" type="ORF">DFR67_116128</name>
</gene>
<keyword evidence="2" id="KW-1133">Transmembrane helix</keyword>
<dbReference type="RefSeq" id="WP_110471944.1">
    <property type="nucleotide sequence ID" value="NZ_QJSP01000016.1"/>
</dbReference>
<feature type="transmembrane region" description="Helical" evidence="2">
    <location>
        <begin position="35"/>
        <end position="57"/>
    </location>
</feature>
<comment type="caution">
    <text evidence="3">The sequence shown here is derived from an EMBL/GenBank/DDBJ whole genome shotgun (WGS) entry which is preliminary data.</text>
</comment>
<feature type="transmembrane region" description="Helical" evidence="2">
    <location>
        <begin position="77"/>
        <end position="97"/>
    </location>
</feature>
<evidence type="ECO:0000256" key="1">
    <source>
        <dbReference type="SAM" id="MobiDB-lite"/>
    </source>
</evidence>
<reference evidence="3 4" key="1">
    <citation type="submission" date="2018-06" db="EMBL/GenBank/DDBJ databases">
        <title>Genomic Encyclopedia of Type Strains, Phase IV (KMG-IV): sequencing the most valuable type-strain genomes for metagenomic binning, comparative biology and taxonomic classification.</title>
        <authorList>
            <person name="Goeker M."/>
        </authorList>
    </citation>
    <scope>NUCLEOTIDE SEQUENCE [LARGE SCALE GENOMIC DNA]</scope>
    <source>
        <strain evidence="3 4">DSM 45521</strain>
    </source>
</reference>
<proteinExistence type="predicted"/>
<feature type="compositionally biased region" description="Low complexity" evidence="1">
    <location>
        <begin position="12"/>
        <end position="24"/>
    </location>
</feature>
<keyword evidence="4" id="KW-1185">Reference proteome</keyword>
<protein>
    <submittedName>
        <fullName evidence="3">Uncharacterized protein</fullName>
    </submittedName>
</protein>
<name>A0A318RGS6_WILLI</name>
<dbReference type="AlphaFoldDB" id="A0A318RGS6"/>
<evidence type="ECO:0000256" key="2">
    <source>
        <dbReference type="SAM" id="Phobius"/>
    </source>
</evidence>
<evidence type="ECO:0000313" key="4">
    <source>
        <dbReference type="Proteomes" id="UP000247591"/>
    </source>
</evidence>
<accession>A0A318RGS6</accession>
<organism evidence="3 4">
    <name type="scientific">Williamsia limnetica</name>
    <dbReference type="NCBI Taxonomy" id="882452"/>
    <lineage>
        <taxon>Bacteria</taxon>
        <taxon>Bacillati</taxon>
        <taxon>Actinomycetota</taxon>
        <taxon>Actinomycetes</taxon>
        <taxon>Mycobacteriales</taxon>
        <taxon>Nocardiaceae</taxon>
        <taxon>Williamsia</taxon>
    </lineage>
</organism>